<gene>
    <name evidence="4" type="ORF">CWM47_17480</name>
</gene>
<dbReference type="GO" id="GO:0003676">
    <property type="term" value="F:nucleic acid binding"/>
    <property type="evidence" value="ECO:0007669"/>
    <property type="project" value="InterPro"/>
</dbReference>
<evidence type="ECO:0000256" key="1">
    <source>
        <dbReference type="ARBA" id="ARBA00009277"/>
    </source>
</evidence>
<dbReference type="PANTHER" id="PTHR35004:SF8">
    <property type="entry name" value="TRANSPOSASE RV3428C-RELATED"/>
    <property type="match status" value="1"/>
</dbReference>
<dbReference type="InterPro" id="IPR054353">
    <property type="entry name" value="IstA-like_C"/>
</dbReference>
<dbReference type="InterPro" id="IPR012337">
    <property type="entry name" value="RNaseH-like_sf"/>
</dbReference>
<dbReference type="NCBIfam" id="NF033546">
    <property type="entry name" value="transpos_IS21"/>
    <property type="match status" value="1"/>
</dbReference>
<organism evidence="4 5">
    <name type="scientific">Spirosoma pollinicola</name>
    <dbReference type="NCBI Taxonomy" id="2057025"/>
    <lineage>
        <taxon>Bacteria</taxon>
        <taxon>Pseudomonadati</taxon>
        <taxon>Bacteroidota</taxon>
        <taxon>Cytophagia</taxon>
        <taxon>Cytophagales</taxon>
        <taxon>Cytophagaceae</taxon>
        <taxon>Spirosoma</taxon>
    </lineage>
</organism>
<dbReference type="SUPFAM" id="SSF53098">
    <property type="entry name" value="Ribonuclease H-like"/>
    <property type="match status" value="1"/>
</dbReference>
<dbReference type="PANTHER" id="PTHR35004">
    <property type="entry name" value="TRANSPOSASE RV3428C-RELATED"/>
    <property type="match status" value="1"/>
</dbReference>
<dbReference type="KEGG" id="spir:CWM47_17480"/>
<proteinExistence type="inferred from homology"/>
<dbReference type="InterPro" id="IPR036397">
    <property type="entry name" value="RNaseH_sf"/>
</dbReference>
<dbReference type="Pfam" id="PF22483">
    <property type="entry name" value="Mu-transpos_C_2"/>
    <property type="match status" value="1"/>
</dbReference>
<dbReference type="GO" id="GO:0015074">
    <property type="term" value="P:DNA integration"/>
    <property type="evidence" value="ECO:0007669"/>
    <property type="project" value="InterPro"/>
</dbReference>
<dbReference type="EMBL" id="CP025096">
    <property type="protein sequence ID" value="AUD03465.1"/>
    <property type="molecule type" value="Genomic_DNA"/>
</dbReference>
<name>A0A2K8Z0U6_9BACT</name>
<keyword evidence="5" id="KW-1185">Reference proteome</keyword>
<dbReference type="Gene3D" id="3.30.420.10">
    <property type="entry name" value="Ribonuclease H-like superfamily/Ribonuclease H"/>
    <property type="match status" value="1"/>
</dbReference>
<evidence type="ECO:0000259" key="3">
    <source>
        <dbReference type="PROSITE" id="PS50994"/>
    </source>
</evidence>
<evidence type="ECO:0000313" key="5">
    <source>
        <dbReference type="Proteomes" id="UP000232883"/>
    </source>
</evidence>
<evidence type="ECO:0000256" key="2">
    <source>
        <dbReference type="SAM" id="MobiDB-lite"/>
    </source>
</evidence>
<dbReference type="AlphaFoldDB" id="A0A2K8Z0U6"/>
<dbReference type="OrthoDB" id="3193769at2"/>
<protein>
    <submittedName>
        <fullName evidence="4">Transposase</fullName>
    </submittedName>
</protein>
<dbReference type="InterPro" id="IPR001584">
    <property type="entry name" value="Integrase_cat-core"/>
</dbReference>
<evidence type="ECO:0000313" key="4">
    <source>
        <dbReference type="EMBL" id="AUD03465.1"/>
    </source>
</evidence>
<accession>A0A2K8Z0U6</accession>
<feature type="domain" description="Integrase catalytic" evidence="3">
    <location>
        <begin position="136"/>
        <end position="318"/>
    </location>
</feature>
<dbReference type="PROSITE" id="PS50994">
    <property type="entry name" value="INTEGRASE"/>
    <property type="match status" value="1"/>
</dbReference>
<comment type="similarity">
    <text evidence="1">Belongs to the transposase IS21/IS408/IS1162 family.</text>
</comment>
<dbReference type="Proteomes" id="UP000232883">
    <property type="component" value="Chromosome"/>
</dbReference>
<feature type="region of interest" description="Disordered" evidence="2">
    <location>
        <begin position="494"/>
        <end position="513"/>
    </location>
</feature>
<sequence>MANQRLPMHLLRQILLLQQQQKSIRDITRSLGLARNTVRGYLRMLPDPATLSLPQLSDQQLDELVQSRPPAPSPGAPLPILQQRFAQIDRELTRPGVTRYSLWLDYKTEHPDGYQYTQFCHYYQLWSQRQQTSMHMEHKAGDKLFVDFAGKRLSLVDQITGEIRPVEFFVAVLGCSQLTYAQVVATQRKEDFITALQNALHYFGGVPAAIVPDNLKAAVIRSDRYEPQINETLADFALHYQTTILPARSGKPRDKALVEGAVNILYRRIYAPLRNEVFHRLDDLNAAIRPLLDAHNQMRFQNRGHSRQSQFEERERMHLMGLPNTAYLIKHYAGSRVQKNGHVLLSEDKHYYSVPYRYIGQWVRLIYTASSVEVYCQHQRIATHQRLQGQYRYSTLKEHLPPAHQWVSDWNPETFVRRADRIGPQTRQAVEAILTSRAHPEQAYKSCQGVLSLEKKVGRERLERACQRALCYQSVSYKVIRSIIERGLDALSDASPVSSVPTHENIRGASAYQ</sequence>
<reference evidence="4 5" key="1">
    <citation type="submission" date="2017-11" db="EMBL/GenBank/DDBJ databases">
        <title>Taxonomic description and genome sequences of Spirosoma HA7 sp. nov., isolated from pollen microhabitat of Corylus avellana.</title>
        <authorList>
            <person name="Ambika Manirajan B."/>
            <person name="Suarez C."/>
            <person name="Ratering S."/>
            <person name="Geissler-Plaum R."/>
            <person name="Cardinale M."/>
            <person name="Sylvia S."/>
        </authorList>
    </citation>
    <scope>NUCLEOTIDE SEQUENCE [LARGE SCALE GENOMIC DNA]</scope>
    <source>
        <strain evidence="4 5">HA7</strain>
    </source>
</reference>